<evidence type="ECO:0000256" key="1">
    <source>
        <dbReference type="SAM" id="MobiDB-lite"/>
    </source>
</evidence>
<sequence>MKLTAIALSCLVALVAAQESTSVSSASSTTTEAPASTTSLSAEASCAAKCGTTDICCTAACYHVPCPSDSQANDTITCVAACPQGNGTEKETEAYASCQNNCYSSHFFAATTLPVSITTGSSEATTTGSSTKASGSSASDSASETGSSSATSSGSETTETPNAATVNQIKLGASAAGLLGLVAAALAL</sequence>
<evidence type="ECO:0000256" key="2">
    <source>
        <dbReference type="SAM" id="SignalP"/>
    </source>
</evidence>
<dbReference type="AlphaFoldDB" id="A0A1L9RXV5"/>
<dbReference type="Proteomes" id="UP000184383">
    <property type="component" value="Unassembled WGS sequence"/>
</dbReference>
<dbReference type="EMBL" id="KV878210">
    <property type="protein sequence ID" value="OJJ39780.1"/>
    <property type="molecule type" value="Genomic_DNA"/>
</dbReference>
<dbReference type="OrthoDB" id="5597238at2759"/>
<dbReference type="VEuPathDB" id="FungiDB:ASPWEDRAFT_25578"/>
<dbReference type="RefSeq" id="XP_040693456.1">
    <property type="nucleotide sequence ID" value="XM_040832745.1"/>
</dbReference>
<name>A0A1L9RXV5_ASPWE</name>
<evidence type="ECO:0008006" key="5">
    <source>
        <dbReference type="Google" id="ProtNLM"/>
    </source>
</evidence>
<keyword evidence="4" id="KW-1185">Reference proteome</keyword>
<feature type="region of interest" description="Disordered" evidence="1">
    <location>
        <begin position="120"/>
        <end position="161"/>
    </location>
</feature>
<protein>
    <recommendedName>
        <fullName evidence="5">Extracellular membrane protein CFEM domain-containing protein</fullName>
    </recommendedName>
</protein>
<evidence type="ECO:0000313" key="3">
    <source>
        <dbReference type="EMBL" id="OJJ39780.1"/>
    </source>
</evidence>
<evidence type="ECO:0000313" key="4">
    <source>
        <dbReference type="Proteomes" id="UP000184383"/>
    </source>
</evidence>
<feature type="compositionally biased region" description="Low complexity" evidence="1">
    <location>
        <begin position="120"/>
        <end position="160"/>
    </location>
</feature>
<keyword evidence="2" id="KW-0732">Signal</keyword>
<proteinExistence type="predicted"/>
<feature type="signal peptide" evidence="2">
    <location>
        <begin position="1"/>
        <end position="17"/>
    </location>
</feature>
<organism evidence="3 4">
    <name type="scientific">Aspergillus wentii DTO 134E9</name>
    <dbReference type="NCBI Taxonomy" id="1073089"/>
    <lineage>
        <taxon>Eukaryota</taxon>
        <taxon>Fungi</taxon>
        <taxon>Dikarya</taxon>
        <taxon>Ascomycota</taxon>
        <taxon>Pezizomycotina</taxon>
        <taxon>Eurotiomycetes</taxon>
        <taxon>Eurotiomycetidae</taxon>
        <taxon>Eurotiales</taxon>
        <taxon>Aspergillaceae</taxon>
        <taxon>Aspergillus</taxon>
        <taxon>Aspergillus subgen. Cremei</taxon>
    </lineage>
</organism>
<dbReference type="STRING" id="1073089.A0A1L9RXV5"/>
<gene>
    <name evidence="3" type="ORF">ASPWEDRAFT_25578</name>
</gene>
<accession>A0A1L9RXV5</accession>
<feature type="chain" id="PRO_5012973620" description="Extracellular membrane protein CFEM domain-containing protein" evidence="2">
    <location>
        <begin position="18"/>
        <end position="188"/>
    </location>
</feature>
<dbReference type="GeneID" id="63748593"/>
<reference evidence="4" key="1">
    <citation type="journal article" date="2017" name="Genome Biol.">
        <title>Comparative genomics reveals high biological diversity and specific adaptations in the industrially and medically important fungal genus Aspergillus.</title>
        <authorList>
            <person name="de Vries R.P."/>
            <person name="Riley R."/>
            <person name="Wiebenga A."/>
            <person name="Aguilar-Osorio G."/>
            <person name="Amillis S."/>
            <person name="Uchima C.A."/>
            <person name="Anderluh G."/>
            <person name="Asadollahi M."/>
            <person name="Askin M."/>
            <person name="Barry K."/>
            <person name="Battaglia E."/>
            <person name="Bayram O."/>
            <person name="Benocci T."/>
            <person name="Braus-Stromeyer S.A."/>
            <person name="Caldana C."/>
            <person name="Canovas D."/>
            <person name="Cerqueira G.C."/>
            <person name="Chen F."/>
            <person name="Chen W."/>
            <person name="Choi C."/>
            <person name="Clum A."/>
            <person name="Dos Santos R.A."/>
            <person name="Damasio A.R."/>
            <person name="Diallinas G."/>
            <person name="Emri T."/>
            <person name="Fekete E."/>
            <person name="Flipphi M."/>
            <person name="Freyberg S."/>
            <person name="Gallo A."/>
            <person name="Gournas C."/>
            <person name="Habgood R."/>
            <person name="Hainaut M."/>
            <person name="Harispe M.L."/>
            <person name="Henrissat B."/>
            <person name="Hilden K.S."/>
            <person name="Hope R."/>
            <person name="Hossain A."/>
            <person name="Karabika E."/>
            <person name="Karaffa L."/>
            <person name="Karanyi Z."/>
            <person name="Krasevec N."/>
            <person name="Kuo A."/>
            <person name="Kusch H."/>
            <person name="LaButti K."/>
            <person name="Lagendijk E.L."/>
            <person name="Lapidus A."/>
            <person name="Levasseur A."/>
            <person name="Lindquist E."/>
            <person name="Lipzen A."/>
            <person name="Logrieco A.F."/>
            <person name="MacCabe A."/>
            <person name="Maekelae M.R."/>
            <person name="Malavazi I."/>
            <person name="Melin P."/>
            <person name="Meyer V."/>
            <person name="Mielnichuk N."/>
            <person name="Miskei M."/>
            <person name="Molnar A.P."/>
            <person name="Mule G."/>
            <person name="Ngan C.Y."/>
            <person name="Orejas M."/>
            <person name="Orosz E."/>
            <person name="Ouedraogo J.P."/>
            <person name="Overkamp K.M."/>
            <person name="Park H.-S."/>
            <person name="Perrone G."/>
            <person name="Piumi F."/>
            <person name="Punt P.J."/>
            <person name="Ram A.F."/>
            <person name="Ramon A."/>
            <person name="Rauscher S."/>
            <person name="Record E."/>
            <person name="Riano-Pachon D.M."/>
            <person name="Robert V."/>
            <person name="Roehrig J."/>
            <person name="Ruller R."/>
            <person name="Salamov A."/>
            <person name="Salih N.S."/>
            <person name="Samson R.A."/>
            <person name="Sandor E."/>
            <person name="Sanguinetti M."/>
            <person name="Schuetze T."/>
            <person name="Sepcic K."/>
            <person name="Shelest E."/>
            <person name="Sherlock G."/>
            <person name="Sophianopoulou V."/>
            <person name="Squina F.M."/>
            <person name="Sun H."/>
            <person name="Susca A."/>
            <person name="Todd R.B."/>
            <person name="Tsang A."/>
            <person name="Unkles S.E."/>
            <person name="van de Wiele N."/>
            <person name="van Rossen-Uffink D."/>
            <person name="Oliveira J.V."/>
            <person name="Vesth T.C."/>
            <person name="Visser J."/>
            <person name="Yu J.-H."/>
            <person name="Zhou M."/>
            <person name="Andersen M.R."/>
            <person name="Archer D.B."/>
            <person name="Baker S.E."/>
            <person name="Benoit I."/>
            <person name="Brakhage A.A."/>
            <person name="Braus G.H."/>
            <person name="Fischer R."/>
            <person name="Frisvad J.C."/>
            <person name="Goldman G.H."/>
            <person name="Houbraken J."/>
            <person name="Oakley B."/>
            <person name="Pocsi I."/>
            <person name="Scazzocchio C."/>
            <person name="Seiboth B."/>
            <person name="vanKuyk P.A."/>
            <person name="Wortman J."/>
            <person name="Dyer P.S."/>
            <person name="Grigoriev I.V."/>
        </authorList>
    </citation>
    <scope>NUCLEOTIDE SEQUENCE [LARGE SCALE GENOMIC DNA]</scope>
    <source>
        <strain evidence="4">DTO 134E9</strain>
    </source>
</reference>